<protein>
    <recommendedName>
        <fullName evidence="3">Thioredoxin domain-containing protein</fullName>
    </recommendedName>
</protein>
<comment type="caution">
    <text evidence="4">The sequence shown here is derived from an EMBL/GenBank/DDBJ whole genome shotgun (WGS) entry which is preliminary data.</text>
</comment>
<dbReference type="GO" id="GO:0015036">
    <property type="term" value="F:disulfide oxidoreductase activity"/>
    <property type="evidence" value="ECO:0007669"/>
    <property type="project" value="UniProtKB-ARBA"/>
</dbReference>
<name>A0A2S3R2W1_VIBVL</name>
<dbReference type="GO" id="GO:0016209">
    <property type="term" value="F:antioxidant activity"/>
    <property type="evidence" value="ECO:0007669"/>
    <property type="project" value="InterPro"/>
</dbReference>
<dbReference type="Pfam" id="PF00578">
    <property type="entry name" value="AhpC-TSA"/>
    <property type="match status" value="1"/>
</dbReference>
<organism evidence="4 5">
    <name type="scientific">Vibrio vulnificus</name>
    <dbReference type="NCBI Taxonomy" id="672"/>
    <lineage>
        <taxon>Bacteria</taxon>
        <taxon>Pseudomonadati</taxon>
        <taxon>Pseudomonadota</taxon>
        <taxon>Gammaproteobacteria</taxon>
        <taxon>Vibrionales</taxon>
        <taxon>Vibrionaceae</taxon>
        <taxon>Vibrio</taxon>
    </lineage>
</organism>
<dbReference type="RefSeq" id="WP_103200363.1">
    <property type="nucleotide sequence ID" value="NZ_JASMUA010000010.1"/>
</dbReference>
<feature type="domain" description="Thioredoxin" evidence="3">
    <location>
        <begin position="31"/>
        <end position="163"/>
    </location>
</feature>
<evidence type="ECO:0000256" key="1">
    <source>
        <dbReference type="ARBA" id="ARBA00023284"/>
    </source>
</evidence>
<dbReference type="InterPro" id="IPR000866">
    <property type="entry name" value="AhpC/TSA"/>
</dbReference>
<dbReference type="PROSITE" id="PS00194">
    <property type="entry name" value="THIOREDOXIN_1"/>
    <property type="match status" value="1"/>
</dbReference>
<evidence type="ECO:0000313" key="4">
    <source>
        <dbReference type="EMBL" id="POB48041.1"/>
    </source>
</evidence>
<dbReference type="InterPro" id="IPR036249">
    <property type="entry name" value="Thioredoxin-like_sf"/>
</dbReference>
<evidence type="ECO:0000259" key="3">
    <source>
        <dbReference type="PROSITE" id="PS51352"/>
    </source>
</evidence>
<sequence>MKIVKIVKEWLPVLAVVLIVSITLDFYYSRNLPKDNALPLSAMTTLGTQVDLLSASQGSPVVVYFWATWCGPCKLVSPTINQIADSYPVISVAMQSGDEGSVNQYLQSQQYDYDTINDPTGKISRDWGVQVTPTVVIVRNGKIEFITSGVSSPIGLWLRLWLS</sequence>
<dbReference type="InterPro" id="IPR013766">
    <property type="entry name" value="Thioredoxin_domain"/>
</dbReference>
<evidence type="ECO:0000313" key="5">
    <source>
        <dbReference type="Proteomes" id="UP000237466"/>
    </source>
</evidence>
<dbReference type="SUPFAM" id="SSF52833">
    <property type="entry name" value="Thioredoxin-like"/>
    <property type="match status" value="1"/>
</dbReference>
<keyword evidence="2" id="KW-1133">Transmembrane helix</keyword>
<feature type="transmembrane region" description="Helical" evidence="2">
    <location>
        <begin position="12"/>
        <end position="29"/>
    </location>
</feature>
<dbReference type="EMBL" id="PDGH01000093">
    <property type="protein sequence ID" value="POB48041.1"/>
    <property type="molecule type" value="Genomic_DNA"/>
</dbReference>
<dbReference type="AlphaFoldDB" id="A0A2S3R2W1"/>
<keyword evidence="1" id="KW-0676">Redox-active center</keyword>
<gene>
    <name evidence="4" type="ORF">CRN52_11340</name>
</gene>
<keyword evidence="2" id="KW-0812">Transmembrane</keyword>
<dbReference type="PROSITE" id="PS51352">
    <property type="entry name" value="THIOREDOXIN_2"/>
    <property type="match status" value="1"/>
</dbReference>
<proteinExistence type="predicted"/>
<dbReference type="InterPro" id="IPR050553">
    <property type="entry name" value="Thioredoxin_ResA/DsbE_sf"/>
</dbReference>
<dbReference type="CDD" id="cd03011">
    <property type="entry name" value="TlpA_like_ScsD_MtbDsbE"/>
    <property type="match status" value="1"/>
</dbReference>
<evidence type="ECO:0000256" key="2">
    <source>
        <dbReference type="SAM" id="Phobius"/>
    </source>
</evidence>
<dbReference type="Proteomes" id="UP000237466">
    <property type="component" value="Unassembled WGS sequence"/>
</dbReference>
<dbReference type="InterPro" id="IPR017937">
    <property type="entry name" value="Thioredoxin_CS"/>
</dbReference>
<dbReference type="Gene3D" id="3.40.30.10">
    <property type="entry name" value="Glutaredoxin"/>
    <property type="match status" value="1"/>
</dbReference>
<reference evidence="4 5" key="1">
    <citation type="journal article" date="2018" name="Front. Microbiol.">
        <title>Phylogeny of Vibrio vulnificus from the Analysis of the Core-Genome: Implications for Intra-Species Taxonomy.</title>
        <authorList>
            <person name="Roig F.J."/>
            <person name="Gonzalez-Candelas F."/>
            <person name="Sanjuan E."/>
            <person name="Fouz B."/>
            <person name="Feil E.J."/>
            <person name="Llorens C."/>
            <person name="Baker-Austin C."/>
            <person name="Oliver J.D."/>
            <person name="Danin-Poleg Y."/>
            <person name="Gibas C.J."/>
            <person name="Kashi Y."/>
            <person name="Gulig P.A."/>
            <person name="Morrison S.S."/>
            <person name="Amaro C."/>
        </authorList>
    </citation>
    <scope>NUCLEOTIDE SEQUENCE [LARGE SCALE GENOMIC DNA]</scope>
    <source>
        <strain evidence="4 5">CECT4608</strain>
    </source>
</reference>
<dbReference type="PANTHER" id="PTHR42852:SF17">
    <property type="entry name" value="THIOREDOXIN-LIKE PROTEIN HI_1115"/>
    <property type="match status" value="1"/>
</dbReference>
<dbReference type="PANTHER" id="PTHR42852">
    <property type="entry name" value="THIOL:DISULFIDE INTERCHANGE PROTEIN DSBE"/>
    <property type="match status" value="1"/>
</dbReference>
<keyword evidence="2" id="KW-0472">Membrane</keyword>
<accession>A0A2S3R2W1</accession>
<dbReference type="PRINTS" id="PR00421">
    <property type="entry name" value="THIOREDOXIN"/>
</dbReference>